<feature type="transmembrane region" description="Helical" evidence="6">
    <location>
        <begin position="80"/>
        <end position="103"/>
    </location>
</feature>
<dbReference type="PANTHER" id="PTHR23526">
    <property type="entry name" value="INTEGRAL MEMBRANE TRANSPORT PROTEIN-RELATED"/>
    <property type="match status" value="1"/>
</dbReference>
<proteinExistence type="predicted"/>
<dbReference type="Pfam" id="PF07690">
    <property type="entry name" value="MFS_1"/>
    <property type="match status" value="1"/>
</dbReference>
<name>A0ABS3WJ48_9BACL</name>
<organism evidence="8 9">
    <name type="scientific">Paenibacillus artemisiicola</name>
    <dbReference type="NCBI Taxonomy" id="1172618"/>
    <lineage>
        <taxon>Bacteria</taxon>
        <taxon>Bacillati</taxon>
        <taxon>Bacillota</taxon>
        <taxon>Bacilli</taxon>
        <taxon>Bacillales</taxon>
        <taxon>Paenibacillaceae</taxon>
        <taxon>Paenibacillus</taxon>
    </lineage>
</organism>
<dbReference type="SUPFAM" id="SSF103473">
    <property type="entry name" value="MFS general substrate transporter"/>
    <property type="match status" value="1"/>
</dbReference>
<dbReference type="InterPro" id="IPR036259">
    <property type="entry name" value="MFS_trans_sf"/>
</dbReference>
<dbReference type="PROSITE" id="PS50850">
    <property type="entry name" value="MFS"/>
    <property type="match status" value="1"/>
</dbReference>
<keyword evidence="4 6" id="KW-1133">Transmembrane helix</keyword>
<protein>
    <submittedName>
        <fullName evidence="8">MFS transporter</fullName>
    </submittedName>
</protein>
<feature type="transmembrane region" description="Helical" evidence="6">
    <location>
        <begin position="357"/>
        <end position="378"/>
    </location>
</feature>
<evidence type="ECO:0000256" key="6">
    <source>
        <dbReference type="SAM" id="Phobius"/>
    </source>
</evidence>
<feature type="domain" description="Major facilitator superfamily (MFS) profile" evidence="7">
    <location>
        <begin position="13"/>
        <end position="410"/>
    </location>
</feature>
<dbReference type="Gene3D" id="1.20.1250.20">
    <property type="entry name" value="MFS general substrate transporter like domains"/>
    <property type="match status" value="2"/>
</dbReference>
<evidence type="ECO:0000256" key="5">
    <source>
        <dbReference type="ARBA" id="ARBA00023136"/>
    </source>
</evidence>
<evidence type="ECO:0000313" key="8">
    <source>
        <dbReference type="EMBL" id="MBO7748353.1"/>
    </source>
</evidence>
<gene>
    <name evidence="8" type="ORF">I8J29_29625</name>
</gene>
<evidence type="ECO:0000256" key="2">
    <source>
        <dbReference type="ARBA" id="ARBA00022448"/>
    </source>
</evidence>
<evidence type="ECO:0000259" key="7">
    <source>
        <dbReference type="PROSITE" id="PS50850"/>
    </source>
</evidence>
<dbReference type="InterPro" id="IPR020846">
    <property type="entry name" value="MFS_dom"/>
</dbReference>
<comment type="subcellular location">
    <subcellularLocation>
        <location evidence="1">Cell membrane</location>
        <topology evidence="1">Multi-pass membrane protein</topology>
    </subcellularLocation>
</comment>
<keyword evidence="2" id="KW-0813">Transport</keyword>
<evidence type="ECO:0000256" key="1">
    <source>
        <dbReference type="ARBA" id="ARBA00004651"/>
    </source>
</evidence>
<feature type="transmembrane region" description="Helical" evidence="6">
    <location>
        <begin position="50"/>
        <end position="68"/>
    </location>
</feature>
<feature type="transmembrane region" description="Helical" evidence="6">
    <location>
        <begin position="268"/>
        <end position="290"/>
    </location>
</feature>
<evidence type="ECO:0000256" key="3">
    <source>
        <dbReference type="ARBA" id="ARBA00022692"/>
    </source>
</evidence>
<feature type="transmembrane region" description="Helical" evidence="6">
    <location>
        <begin position="236"/>
        <end position="256"/>
    </location>
</feature>
<reference evidence="8 9" key="1">
    <citation type="submission" date="2021-03" db="EMBL/GenBank/DDBJ databases">
        <title>Paenibacillus artemisicola MWE-103 whole genome sequence.</title>
        <authorList>
            <person name="Ham Y.J."/>
        </authorList>
    </citation>
    <scope>NUCLEOTIDE SEQUENCE [LARGE SCALE GENOMIC DNA]</scope>
    <source>
        <strain evidence="8 9">MWE-103</strain>
    </source>
</reference>
<feature type="transmembrane region" description="Helical" evidence="6">
    <location>
        <begin position="177"/>
        <end position="201"/>
    </location>
</feature>
<feature type="transmembrane region" description="Helical" evidence="6">
    <location>
        <begin position="12"/>
        <end position="38"/>
    </location>
</feature>
<evidence type="ECO:0000256" key="4">
    <source>
        <dbReference type="ARBA" id="ARBA00022989"/>
    </source>
</evidence>
<feature type="transmembrane region" description="Helical" evidence="6">
    <location>
        <begin position="115"/>
        <end position="136"/>
    </location>
</feature>
<feature type="transmembrane region" description="Helical" evidence="6">
    <location>
        <begin position="148"/>
        <end position="171"/>
    </location>
</feature>
<keyword evidence="5 6" id="KW-0472">Membrane</keyword>
<dbReference type="RefSeq" id="WP_208850923.1">
    <property type="nucleotide sequence ID" value="NZ_JAGGDJ010000054.1"/>
</dbReference>
<feature type="transmembrane region" description="Helical" evidence="6">
    <location>
        <begin position="384"/>
        <end position="403"/>
    </location>
</feature>
<evidence type="ECO:0000313" key="9">
    <source>
        <dbReference type="Proteomes" id="UP000670947"/>
    </source>
</evidence>
<feature type="transmembrane region" description="Helical" evidence="6">
    <location>
        <begin position="322"/>
        <end position="345"/>
    </location>
</feature>
<dbReference type="PANTHER" id="PTHR23526:SF1">
    <property type="entry name" value="MAJOR FACILITATOR SUPERFAMILY MFS_1"/>
    <property type="match status" value="1"/>
</dbReference>
<accession>A0ABS3WJ48</accession>
<comment type="caution">
    <text evidence="8">The sequence shown here is derived from an EMBL/GenBank/DDBJ whole genome shotgun (WGS) entry which is preliminary data.</text>
</comment>
<dbReference type="InterPro" id="IPR011701">
    <property type="entry name" value="MFS"/>
</dbReference>
<sequence length="420" mass="45827">MKETNRDRRRNSFLFVLDSILFNNAMTFLSVNAVITLFLSDLGAGTGEIVLANALVYIGTFVSQPFFAKKVMNLAYKKKVFKNILLVQRFFFLACVLTIPLFAEAYPRPMTLLFLVSWGIFSLFVGSYAPFYMSLFAKLVPEQHRGRLRGYGGGAANLIALGAAALVGVILREMPYPYNYTLIFAIGVLLLIADGLCFAWMKESAPDEAVKADFNYFQYFKAIPDMFRGFKPFKRTVIAFCFMMTAQASLAYYGLYSVRAFHAGGSDIALFPAITGLANIISSIAFGIMADRLGHRSVLVAASVSGGLAGCLIFAYPSVWTVYAAFALTNFCLNGYNISSGLFIIEQIPRERLPMGISINTMITLIVSSVATVGSGVLADRISFLSVFAIASACGFLGAIVLCRKPKSFERVSAEAGGNP</sequence>
<dbReference type="Proteomes" id="UP000670947">
    <property type="component" value="Unassembled WGS sequence"/>
</dbReference>
<keyword evidence="3 6" id="KW-0812">Transmembrane</keyword>
<dbReference type="EMBL" id="JAGGDJ010000054">
    <property type="protein sequence ID" value="MBO7748353.1"/>
    <property type="molecule type" value="Genomic_DNA"/>
</dbReference>
<dbReference type="InterPro" id="IPR052528">
    <property type="entry name" value="Sugar_transport-like"/>
</dbReference>
<keyword evidence="9" id="KW-1185">Reference proteome</keyword>
<feature type="transmembrane region" description="Helical" evidence="6">
    <location>
        <begin position="297"/>
        <end position="316"/>
    </location>
</feature>